<dbReference type="Proteomes" id="UP001627284">
    <property type="component" value="Unassembled WGS sequence"/>
</dbReference>
<dbReference type="InterPro" id="IPR001245">
    <property type="entry name" value="Ser-Thr/Tyr_kinase_cat_dom"/>
</dbReference>
<evidence type="ECO:0000313" key="15">
    <source>
        <dbReference type="EMBL" id="KAL3324069.1"/>
    </source>
</evidence>
<evidence type="ECO:0000256" key="9">
    <source>
        <dbReference type="ARBA" id="ARBA00022989"/>
    </source>
</evidence>
<reference evidence="15 16" key="1">
    <citation type="submission" date="2024-05" db="EMBL/GenBank/DDBJ databases">
        <title>De novo assembly of an allotetraploid wild potato.</title>
        <authorList>
            <person name="Hosaka A.J."/>
        </authorList>
    </citation>
    <scope>NUCLEOTIDE SEQUENCE [LARGE SCALE GENOMIC DNA]</scope>
    <source>
        <tissue evidence="15">Young leaves</tissue>
    </source>
</reference>
<keyword evidence="10 13" id="KW-0472">Membrane</keyword>
<dbReference type="SUPFAM" id="SSF56112">
    <property type="entry name" value="Protein kinase-like (PK-like)"/>
    <property type="match status" value="1"/>
</dbReference>
<keyword evidence="4 13" id="KW-0812">Transmembrane</keyword>
<evidence type="ECO:0000256" key="3">
    <source>
        <dbReference type="ARBA" id="ARBA00022679"/>
    </source>
</evidence>
<dbReference type="InterPro" id="IPR011009">
    <property type="entry name" value="Kinase-like_dom_sf"/>
</dbReference>
<evidence type="ECO:0000256" key="6">
    <source>
        <dbReference type="ARBA" id="ARBA00022737"/>
    </source>
</evidence>
<dbReference type="InterPro" id="IPR032675">
    <property type="entry name" value="LRR_dom_sf"/>
</dbReference>
<dbReference type="PRINTS" id="PR00019">
    <property type="entry name" value="LEURICHRPT"/>
</dbReference>
<organism evidence="15 16">
    <name type="scientific">Solanum stoloniferum</name>
    <dbReference type="NCBI Taxonomy" id="62892"/>
    <lineage>
        <taxon>Eukaryota</taxon>
        <taxon>Viridiplantae</taxon>
        <taxon>Streptophyta</taxon>
        <taxon>Embryophyta</taxon>
        <taxon>Tracheophyta</taxon>
        <taxon>Spermatophyta</taxon>
        <taxon>Magnoliopsida</taxon>
        <taxon>eudicotyledons</taxon>
        <taxon>Gunneridae</taxon>
        <taxon>Pentapetalae</taxon>
        <taxon>asterids</taxon>
        <taxon>lamiids</taxon>
        <taxon>Solanales</taxon>
        <taxon>Solanaceae</taxon>
        <taxon>Solanoideae</taxon>
        <taxon>Solaneae</taxon>
        <taxon>Solanum</taxon>
    </lineage>
</organism>
<accession>A0ABD2QWZ6</accession>
<dbReference type="SMART" id="SM00369">
    <property type="entry name" value="LRR_TYP"/>
    <property type="match status" value="8"/>
</dbReference>
<dbReference type="FunFam" id="3.80.10.10:FF:000095">
    <property type="entry name" value="LRR receptor-like serine/threonine-protein kinase GSO1"/>
    <property type="match status" value="1"/>
</dbReference>
<evidence type="ECO:0000256" key="4">
    <source>
        <dbReference type="ARBA" id="ARBA00022692"/>
    </source>
</evidence>
<keyword evidence="9 13" id="KW-1133">Transmembrane helix</keyword>
<dbReference type="EMBL" id="JBJKTR010000023">
    <property type="protein sequence ID" value="KAL3324069.1"/>
    <property type="molecule type" value="Genomic_DNA"/>
</dbReference>
<dbReference type="GO" id="GO:0005524">
    <property type="term" value="F:ATP binding"/>
    <property type="evidence" value="ECO:0007669"/>
    <property type="project" value="UniProtKB-KW"/>
</dbReference>
<keyword evidence="12" id="KW-0325">Glycoprotein</keyword>
<keyword evidence="6" id="KW-0677">Repeat</keyword>
<dbReference type="InterPro" id="IPR013210">
    <property type="entry name" value="LRR_N_plant-typ"/>
</dbReference>
<dbReference type="Pfam" id="PF08263">
    <property type="entry name" value="LRRNT_2"/>
    <property type="match status" value="1"/>
</dbReference>
<dbReference type="FunFam" id="1.10.510.10:FF:000388">
    <property type="entry name" value="Leucine-rich repeat receptor-like tyrosine-protein kinase PXC3"/>
    <property type="match status" value="1"/>
</dbReference>
<evidence type="ECO:0000256" key="7">
    <source>
        <dbReference type="ARBA" id="ARBA00022741"/>
    </source>
</evidence>
<name>A0ABD2QWZ6_9SOLN</name>
<evidence type="ECO:0000256" key="12">
    <source>
        <dbReference type="ARBA" id="ARBA00023180"/>
    </source>
</evidence>
<keyword evidence="7" id="KW-0547">Nucleotide-binding</keyword>
<feature type="domain" description="Protein kinase" evidence="14">
    <location>
        <begin position="707"/>
        <end position="983"/>
    </location>
</feature>
<dbReference type="SUPFAM" id="SSF52058">
    <property type="entry name" value="L domain-like"/>
    <property type="match status" value="2"/>
</dbReference>
<dbReference type="FunFam" id="3.80.10.10:FF:000512">
    <property type="entry name" value="Leucine-rich repeat receptor-like serine/threonine-protein kinase BAM3"/>
    <property type="match status" value="1"/>
</dbReference>
<dbReference type="Pfam" id="PF00560">
    <property type="entry name" value="LRR_1"/>
    <property type="match status" value="9"/>
</dbReference>
<dbReference type="AlphaFoldDB" id="A0ABD2QWZ6"/>
<evidence type="ECO:0000256" key="11">
    <source>
        <dbReference type="ARBA" id="ARBA00023170"/>
    </source>
</evidence>
<dbReference type="PANTHER" id="PTHR48056">
    <property type="entry name" value="LRR RECEPTOR-LIKE SERINE/THREONINE-PROTEIN KINASE-RELATED"/>
    <property type="match status" value="1"/>
</dbReference>
<keyword evidence="8" id="KW-0067">ATP-binding</keyword>
<feature type="transmembrane region" description="Helical" evidence="13">
    <location>
        <begin position="634"/>
        <end position="656"/>
    </location>
</feature>
<dbReference type="InterPro" id="IPR000719">
    <property type="entry name" value="Prot_kinase_dom"/>
</dbReference>
<comment type="subcellular location">
    <subcellularLocation>
        <location evidence="1">Membrane</location>
        <topology evidence="1">Single-pass type I membrane protein</topology>
    </subcellularLocation>
</comment>
<keyword evidence="11" id="KW-0675">Receptor</keyword>
<dbReference type="InterPro" id="IPR050647">
    <property type="entry name" value="Plant_LRR-RLKs"/>
</dbReference>
<evidence type="ECO:0000313" key="16">
    <source>
        <dbReference type="Proteomes" id="UP001627284"/>
    </source>
</evidence>
<dbReference type="GO" id="GO:0016020">
    <property type="term" value="C:membrane"/>
    <property type="evidence" value="ECO:0007669"/>
    <property type="project" value="UniProtKB-SubCell"/>
</dbReference>
<dbReference type="InterPro" id="IPR001611">
    <property type="entry name" value="Leu-rich_rpt"/>
</dbReference>
<keyword evidence="2" id="KW-0433">Leucine-rich repeat</keyword>
<comment type="caution">
    <text evidence="15">The sequence shown here is derived from an EMBL/GenBank/DDBJ whole genome shotgun (WGS) entry which is preliminary data.</text>
</comment>
<evidence type="ECO:0000256" key="2">
    <source>
        <dbReference type="ARBA" id="ARBA00022614"/>
    </source>
</evidence>
<dbReference type="FunFam" id="3.30.200.20:FF:000454">
    <property type="entry name" value="Leucine-rich repeat receptor-like tyrosine-protein kinase PXC3"/>
    <property type="match status" value="1"/>
</dbReference>
<keyword evidence="5" id="KW-0732">Signal</keyword>
<sequence>MQILYIDFLETPYHFLEVFSFLTVKAKNKKKMNLRYAPHIVITIFLSFSLQIVFSQLPPNQINVMRSVYDLFQNDTGASFVWNGTDKASTPCSWKGVSCNSDNSSLTKVTFSLFSISSSEFLPFICQIDTLESLDVSQNFLSSIPNEFITVCGGISGLKLLNFSGNKLEGFLPTFTGFGKLESLDFSFNDLKGKVDLQLDGLNSLKSLNLSSNMFNGSVPTSLGKFNLLEELHLSANSFEGEFPTQIVNFGNLTLIDLSLNFLSGVIPDRLGELSKLQVLILSANRLSGTIPQSLRTITTLTRFAANQNYFVGNIPFGITTYLRNLDLSFNNLNGTIPQDLLFPMNLQFVDLTSNKLEGPVPSNMSINLIRLRLGQNALNGSFPSASFESLQSLTYLELDNNQLTGPIPSELGKCQKLALLNLAQNKLSGVIPVELGDISNLQVLSLQSNNLVGEIPSNISLLNRLQRLNFSWNSLTGSIPSSLSSLRSLTNLNLQGNNLSGRIPVDISNLNVLLELQLGGNQLSGPIPDMPLSLQIALNLSHNLFQGPIPSSLSRLTSLEVLDLSYNRFSGQIPDYLTGMGGLIRLVLSNNQLSGVVPKFGSFVSVETDGNGGLIYPSPVAPPQAAAKKRKSIVVAVVVPIACVATIAVFVVIAISISRRYYRINDEHFHSGLEISQSPVVQGKVLTANSIHKSNIDFTKAMVAVSEPSNVVFKTRFSTYYKAVMPSGTTYFVKKLNWSDKIFQLGSHELFGEELKNIGKLNNSNVMIPLGYLLAADSAYLFYEFAPIGSLYDVLRGSLGYSLDWASRYSIAIGVAQGLAFLHGCEKGPILLLDLSSKSILLKSQNEAQIGDIELYKVIDPSKSTGSFSAVAGSVGYIPPEYAYTMRVTMAGNVYSFGVVLLELLTGRPAVSQGTELAKSVLSNSEKHSKWDHILDSSISKTSLNVRSQMLAVLKLALACVSVSPEGRPKMKSVLRVLLHAR</sequence>
<evidence type="ECO:0000259" key="14">
    <source>
        <dbReference type="PROSITE" id="PS50011"/>
    </source>
</evidence>
<keyword evidence="3" id="KW-0808">Transferase</keyword>
<evidence type="ECO:0000256" key="10">
    <source>
        <dbReference type="ARBA" id="ARBA00023136"/>
    </source>
</evidence>
<dbReference type="GO" id="GO:0016740">
    <property type="term" value="F:transferase activity"/>
    <property type="evidence" value="ECO:0007669"/>
    <property type="project" value="UniProtKB-KW"/>
</dbReference>
<evidence type="ECO:0000256" key="8">
    <source>
        <dbReference type="ARBA" id="ARBA00022840"/>
    </source>
</evidence>
<proteinExistence type="predicted"/>
<evidence type="ECO:0000256" key="5">
    <source>
        <dbReference type="ARBA" id="ARBA00022729"/>
    </source>
</evidence>
<protein>
    <recommendedName>
        <fullName evidence="14">Protein kinase domain-containing protein</fullName>
    </recommendedName>
</protein>
<dbReference type="Gene3D" id="3.80.10.10">
    <property type="entry name" value="Ribonuclease Inhibitor"/>
    <property type="match status" value="3"/>
</dbReference>
<dbReference type="Gene3D" id="3.30.200.20">
    <property type="entry name" value="Phosphorylase Kinase, domain 1"/>
    <property type="match status" value="1"/>
</dbReference>
<dbReference type="InterPro" id="IPR003591">
    <property type="entry name" value="Leu-rich_rpt_typical-subtyp"/>
</dbReference>
<dbReference type="PANTHER" id="PTHR48056:SF17">
    <property type="entry name" value="LEUCINE-RICH REPEAT RECEPTOR PROTEIN KINASE EMS1"/>
    <property type="match status" value="1"/>
</dbReference>
<feature type="transmembrane region" description="Helical" evidence="13">
    <location>
        <begin position="36"/>
        <end position="54"/>
    </location>
</feature>
<gene>
    <name evidence="15" type="ORF">AABB24_038312</name>
</gene>
<dbReference type="FunFam" id="3.80.10.10:FF:000041">
    <property type="entry name" value="LRR receptor-like serine/threonine-protein kinase ERECTA"/>
    <property type="match status" value="1"/>
</dbReference>
<dbReference type="PROSITE" id="PS50011">
    <property type="entry name" value="PROTEIN_KINASE_DOM"/>
    <property type="match status" value="1"/>
</dbReference>
<evidence type="ECO:0000256" key="13">
    <source>
        <dbReference type="SAM" id="Phobius"/>
    </source>
</evidence>
<dbReference type="Pfam" id="PF07714">
    <property type="entry name" value="PK_Tyr_Ser-Thr"/>
    <property type="match status" value="1"/>
</dbReference>
<dbReference type="Gene3D" id="1.10.510.10">
    <property type="entry name" value="Transferase(Phosphotransferase) domain 1"/>
    <property type="match status" value="1"/>
</dbReference>
<dbReference type="GO" id="GO:0050832">
    <property type="term" value="P:defense response to fungus"/>
    <property type="evidence" value="ECO:0007669"/>
    <property type="project" value="UniProtKB-ARBA"/>
</dbReference>
<evidence type="ECO:0000256" key="1">
    <source>
        <dbReference type="ARBA" id="ARBA00004479"/>
    </source>
</evidence>
<keyword evidence="16" id="KW-1185">Reference proteome</keyword>